<protein>
    <submittedName>
        <fullName evidence="8">Probable WRKY transcription factor 13</fullName>
    </submittedName>
</protein>
<dbReference type="RefSeq" id="XP_004502877.1">
    <property type="nucleotide sequence ID" value="XM_004502820.2"/>
</dbReference>
<keyword evidence="4" id="KW-0804">Transcription</keyword>
<evidence type="ECO:0000313" key="7">
    <source>
        <dbReference type="Proteomes" id="UP000087171"/>
    </source>
</evidence>
<dbReference type="FunFam" id="2.20.25.80:FF:000003">
    <property type="entry name" value="WRKY transcription factor 57"/>
    <property type="match status" value="1"/>
</dbReference>
<dbReference type="GO" id="GO:0005634">
    <property type="term" value="C:nucleus"/>
    <property type="evidence" value="ECO:0007669"/>
    <property type="project" value="UniProtKB-SubCell"/>
</dbReference>
<evidence type="ECO:0000256" key="5">
    <source>
        <dbReference type="ARBA" id="ARBA00023242"/>
    </source>
</evidence>
<dbReference type="PANTHER" id="PTHR31221:SF17">
    <property type="entry name" value="WRKY TRANSCRIPTION FACTOR 13-RELATED"/>
    <property type="match status" value="1"/>
</dbReference>
<evidence type="ECO:0000313" key="8">
    <source>
        <dbReference type="RefSeq" id="XP_004502877.1"/>
    </source>
</evidence>
<keyword evidence="7" id="KW-1185">Reference proteome</keyword>
<dbReference type="PaxDb" id="3827-XP_004502877.1"/>
<dbReference type="InterPro" id="IPR003657">
    <property type="entry name" value="WRKY_dom"/>
</dbReference>
<keyword evidence="5" id="KW-0539">Nucleus</keyword>
<dbReference type="Gene3D" id="2.20.25.80">
    <property type="entry name" value="WRKY domain"/>
    <property type="match status" value="1"/>
</dbReference>
<dbReference type="GeneID" id="101495893"/>
<dbReference type="eggNOG" id="ENOG502QUMX">
    <property type="taxonomic scope" value="Eukaryota"/>
</dbReference>
<reference evidence="8" key="2">
    <citation type="submission" date="2025-08" db="UniProtKB">
        <authorList>
            <consortium name="RefSeq"/>
        </authorList>
    </citation>
    <scope>IDENTIFICATION</scope>
    <source>
        <tissue evidence="8">Etiolated seedlings</tissue>
    </source>
</reference>
<dbReference type="GO" id="GO:0003700">
    <property type="term" value="F:DNA-binding transcription factor activity"/>
    <property type="evidence" value="ECO:0007669"/>
    <property type="project" value="InterPro"/>
</dbReference>
<dbReference type="InterPro" id="IPR036576">
    <property type="entry name" value="WRKY_dom_sf"/>
</dbReference>
<dbReference type="AlphaFoldDB" id="A0A1S2YCN5"/>
<dbReference type="SUPFAM" id="SSF118290">
    <property type="entry name" value="WRKY DNA-binding domain"/>
    <property type="match status" value="1"/>
</dbReference>
<reference evidence="7" key="1">
    <citation type="journal article" date="2013" name="Nat. Biotechnol.">
        <title>Draft genome sequence of chickpea (Cicer arietinum) provides a resource for trait improvement.</title>
        <authorList>
            <person name="Varshney R.K."/>
            <person name="Song C."/>
            <person name="Saxena R.K."/>
            <person name="Azam S."/>
            <person name="Yu S."/>
            <person name="Sharpe A.G."/>
            <person name="Cannon S."/>
            <person name="Baek J."/>
            <person name="Rosen B.D."/>
            <person name="Tar'an B."/>
            <person name="Millan T."/>
            <person name="Zhang X."/>
            <person name="Ramsay L.D."/>
            <person name="Iwata A."/>
            <person name="Wang Y."/>
            <person name="Nelson W."/>
            <person name="Farmer A.D."/>
            <person name="Gaur P.M."/>
            <person name="Soderlund C."/>
            <person name="Penmetsa R.V."/>
            <person name="Xu C."/>
            <person name="Bharti A.K."/>
            <person name="He W."/>
            <person name="Winter P."/>
            <person name="Zhao S."/>
            <person name="Hane J.K."/>
            <person name="Carrasquilla-Garcia N."/>
            <person name="Condie J.A."/>
            <person name="Upadhyaya H.D."/>
            <person name="Luo M.C."/>
            <person name="Thudi M."/>
            <person name="Gowda C.L."/>
            <person name="Singh N.P."/>
            <person name="Lichtenzveig J."/>
            <person name="Gali K.K."/>
            <person name="Rubio J."/>
            <person name="Nadarajan N."/>
            <person name="Dolezel J."/>
            <person name="Bansal K.C."/>
            <person name="Xu X."/>
            <person name="Edwards D."/>
            <person name="Zhang G."/>
            <person name="Kahl G."/>
            <person name="Gil J."/>
            <person name="Singh K.B."/>
            <person name="Datta S.K."/>
            <person name="Jackson S.A."/>
            <person name="Wang J."/>
            <person name="Cook D.R."/>
        </authorList>
    </citation>
    <scope>NUCLEOTIDE SEQUENCE [LARGE SCALE GENOMIC DNA]</scope>
    <source>
        <strain evidence="7">cv. CDC Frontier</strain>
    </source>
</reference>
<dbReference type="OrthoDB" id="1842836at2759"/>
<keyword evidence="2" id="KW-0805">Transcription regulation</keyword>
<name>A0A1S2YCN5_CICAR</name>
<organism evidence="7 8">
    <name type="scientific">Cicer arietinum</name>
    <name type="common">Chickpea</name>
    <name type="synonym">Garbanzo</name>
    <dbReference type="NCBI Taxonomy" id="3827"/>
    <lineage>
        <taxon>Eukaryota</taxon>
        <taxon>Viridiplantae</taxon>
        <taxon>Streptophyta</taxon>
        <taxon>Embryophyta</taxon>
        <taxon>Tracheophyta</taxon>
        <taxon>Spermatophyta</taxon>
        <taxon>Magnoliopsida</taxon>
        <taxon>eudicotyledons</taxon>
        <taxon>Gunneridae</taxon>
        <taxon>Pentapetalae</taxon>
        <taxon>rosids</taxon>
        <taxon>fabids</taxon>
        <taxon>Fabales</taxon>
        <taxon>Fabaceae</taxon>
        <taxon>Papilionoideae</taxon>
        <taxon>50 kb inversion clade</taxon>
        <taxon>NPAAA clade</taxon>
        <taxon>Hologalegina</taxon>
        <taxon>IRL clade</taxon>
        <taxon>Cicereae</taxon>
        <taxon>Cicer</taxon>
    </lineage>
</organism>
<dbReference type="GO" id="GO:0043565">
    <property type="term" value="F:sequence-specific DNA binding"/>
    <property type="evidence" value="ECO:0007669"/>
    <property type="project" value="InterPro"/>
</dbReference>
<dbReference type="SMART" id="SM00774">
    <property type="entry name" value="WRKY"/>
    <property type="match status" value="1"/>
</dbReference>
<evidence type="ECO:0000259" key="6">
    <source>
        <dbReference type="PROSITE" id="PS50811"/>
    </source>
</evidence>
<dbReference type="KEGG" id="cam:101495893"/>
<keyword evidence="3" id="KW-0238">DNA-binding</keyword>
<dbReference type="PROSITE" id="PS50811">
    <property type="entry name" value="WRKY"/>
    <property type="match status" value="1"/>
</dbReference>
<dbReference type="Pfam" id="PF03106">
    <property type="entry name" value="WRKY"/>
    <property type="match status" value="1"/>
</dbReference>
<feature type="domain" description="WRKY" evidence="6">
    <location>
        <begin position="152"/>
        <end position="217"/>
    </location>
</feature>
<gene>
    <name evidence="8" type="primary">LOC101495893</name>
</gene>
<proteinExistence type="predicted"/>
<evidence type="ECO:0000256" key="4">
    <source>
        <dbReference type="ARBA" id="ARBA00023163"/>
    </source>
</evidence>
<comment type="subcellular location">
    <subcellularLocation>
        <location evidence="1">Nucleus</location>
    </subcellularLocation>
</comment>
<dbReference type="PANTHER" id="PTHR31221">
    <property type="entry name" value="WRKY TRANSCRIPTION FACTOR PROTEIN 1-RELATED"/>
    <property type="match status" value="1"/>
</dbReference>
<evidence type="ECO:0000256" key="2">
    <source>
        <dbReference type="ARBA" id="ARBA00023015"/>
    </source>
</evidence>
<accession>A0A1S2YCN5</accession>
<evidence type="ECO:0000256" key="1">
    <source>
        <dbReference type="ARBA" id="ARBA00004123"/>
    </source>
</evidence>
<dbReference type="Proteomes" id="UP000087171">
    <property type="component" value="Chromosome Ca5"/>
</dbReference>
<dbReference type="InterPro" id="IPR044810">
    <property type="entry name" value="WRKY_plant"/>
</dbReference>
<sequence length="234" mass="26938">MSRTNIVNESLFDEEEDHHEIPMQMGFNIPFPPNMTLPPLGCHDQSLKGNISAMSSSLSPQPPNFSQTLLATVLHKPRQFEDLTSTFGGGSHLLSLNRSGVNSWAWGEVSDCLMGKRRDDNDNELGVSAIKMKKMKARRKVREPRFCFKTMSDVDVLDDGYKWRKYGQKVVKNTQHPRSYYRCTQDNCRVKKRVERLAEDPRMVITTYEGRHVHSPSNELEDSQNQSQLANFFW</sequence>
<evidence type="ECO:0000256" key="3">
    <source>
        <dbReference type="ARBA" id="ARBA00023125"/>
    </source>
</evidence>